<comment type="caution">
    <text evidence="2">The sequence shown here is derived from an EMBL/GenBank/DDBJ whole genome shotgun (WGS) entry which is preliminary data.</text>
</comment>
<organism evidence="2 3">
    <name type="scientific">Lepraria finkii</name>
    <dbReference type="NCBI Taxonomy" id="1340010"/>
    <lineage>
        <taxon>Eukaryota</taxon>
        <taxon>Fungi</taxon>
        <taxon>Dikarya</taxon>
        <taxon>Ascomycota</taxon>
        <taxon>Pezizomycotina</taxon>
        <taxon>Lecanoromycetes</taxon>
        <taxon>OSLEUM clade</taxon>
        <taxon>Lecanoromycetidae</taxon>
        <taxon>Lecanorales</taxon>
        <taxon>Lecanorineae</taxon>
        <taxon>Stereocaulaceae</taxon>
        <taxon>Lepraria</taxon>
    </lineage>
</organism>
<name>A0ABR4B136_9LECA</name>
<dbReference type="EMBL" id="JBHFEH010000033">
    <property type="protein sequence ID" value="KAL2051611.1"/>
    <property type="molecule type" value="Genomic_DNA"/>
</dbReference>
<keyword evidence="1" id="KW-0812">Transmembrane</keyword>
<dbReference type="PANTHER" id="PTHR42910">
    <property type="entry name" value="TRANSPORTER SCO4007-RELATED"/>
    <property type="match status" value="1"/>
</dbReference>
<keyword evidence="1" id="KW-1133">Transmembrane helix</keyword>
<proteinExistence type="predicted"/>
<sequence>MTLEPTYSKAVINRFVPLFSTILGECMCLVGVIIDTYAGTFTVAGPIIQAFAIDIGLQTSQIANRAAIDTLEPKARNRLNTVHMVFVFSGQLTGTAVGNKLYAQGGWITSGSASVAFIGAALVVYFANGPWNKGWIGWVHLFGIILPPLVPYLDS</sequence>
<keyword evidence="1" id="KW-0472">Membrane</keyword>
<gene>
    <name evidence="2" type="ORF">ABVK25_008025</name>
</gene>
<reference evidence="2 3" key="1">
    <citation type="submission" date="2024-09" db="EMBL/GenBank/DDBJ databases">
        <title>Rethinking Asexuality: The Enigmatic Case of Functional Sexual Genes in Lepraria (Stereocaulaceae).</title>
        <authorList>
            <person name="Doellman M."/>
            <person name="Sun Y."/>
            <person name="Barcenas-Pena A."/>
            <person name="Lumbsch H.T."/>
            <person name="Grewe F."/>
        </authorList>
    </citation>
    <scope>NUCLEOTIDE SEQUENCE [LARGE SCALE GENOMIC DNA]</scope>
    <source>
        <strain evidence="2 3">Grewe 0041</strain>
    </source>
</reference>
<accession>A0ABR4B136</accession>
<feature type="transmembrane region" description="Helical" evidence="1">
    <location>
        <begin position="135"/>
        <end position="153"/>
    </location>
</feature>
<dbReference type="InterPro" id="IPR036259">
    <property type="entry name" value="MFS_trans_sf"/>
</dbReference>
<dbReference type="SUPFAM" id="SSF103473">
    <property type="entry name" value="MFS general substrate transporter"/>
    <property type="match status" value="1"/>
</dbReference>
<evidence type="ECO:0000313" key="3">
    <source>
        <dbReference type="Proteomes" id="UP001590951"/>
    </source>
</evidence>
<evidence type="ECO:0000256" key="1">
    <source>
        <dbReference type="SAM" id="Phobius"/>
    </source>
</evidence>
<protein>
    <submittedName>
        <fullName evidence="2">Uncharacterized protein</fullName>
    </submittedName>
</protein>
<feature type="transmembrane region" description="Helical" evidence="1">
    <location>
        <begin position="12"/>
        <end position="34"/>
    </location>
</feature>
<evidence type="ECO:0000313" key="2">
    <source>
        <dbReference type="EMBL" id="KAL2051611.1"/>
    </source>
</evidence>
<feature type="transmembrane region" description="Helical" evidence="1">
    <location>
        <begin position="107"/>
        <end position="128"/>
    </location>
</feature>
<dbReference type="PANTHER" id="PTHR42910:SF1">
    <property type="entry name" value="MAJOR FACILITATOR SUPERFAMILY (MFS) PROFILE DOMAIN-CONTAINING PROTEIN"/>
    <property type="match status" value="1"/>
</dbReference>
<dbReference type="Proteomes" id="UP001590951">
    <property type="component" value="Unassembled WGS sequence"/>
</dbReference>
<keyword evidence="3" id="KW-1185">Reference proteome</keyword>